<evidence type="ECO:0000313" key="1">
    <source>
        <dbReference type="EMBL" id="DAE30324.1"/>
    </source>
</evidence>
<reference evidence="1" key="1">
    <citation type="journal article" date="2021" name="Proc. Natl. Acad. Sci. U.S.A.">
        <title>A Catalog of Tens of Thousands of Viruses from Human Metagenomes Reveals Hidden Associations with Chronic Diseases.</title>
        <authorList>
            <person name="Tisza M.J."/>
            <person name="Buck C.B."/>
        </authorList>
    </citation>
    <scope>NUCLEOTIDE SEQUENCE</scope>
    <source>
        <strain evidence="1">Ct5rm7</strain>
    </source>
</reference>
<sequence>MQQQSNQIEIMDKEKAKVLGETLEHYKELQENDNVNLIEFHTADGQKHGIGNAAAIRLLLSVAVIELERQLRTAQFGDIPPRLEQSREYKAAKELEYVMNDFGFKPERFAETLPYFHKTLEQTFFRTVKAAVLAMAERKPSMIDDRNRASYEMCRMLAPMMGEVRLPFI</sequence>
<name>A0A8S5RH90_9VIRU</name>
<organism evidence="1">
    <name type="scientific">virus sp. ct5rm7</name>
    <dbReference type="NCBI Taxonomy" id="2827298"/>
    <lineage>
        <taxon>Viruses</taxon>
    </lineage>
</organism>
<accession>A0A8S5RH90</accession>
<dbReference type="EMBL" id="BK059103">
    <property type="protein sequence ID" value="DAE30324.1"/>
    <property type="molecule type" value="Genomic_DNA"/>
</dbReference>
<protein>
    <submittedName>
        <fullName evidence="1">Uncharacterized protein</fullName>
    </submittedName>
</protein>
<proteinExistence type="predicted"/>